<proteinExistence type="predicted"/>
<keyword evidence="2" id="KW-1185">Reference proteome</keyword>
<accession>A0A1M4X7A1</accession>
<protein>
    <submittedName>
        <fullName evidence="1">Uncharacterized protein</fullName>
    </submittedName>
</protein>
<dbReference type="AlphaFoldDB" id="A0A1M4X7A1"/>
<sequence>MYALNQIPPLPSYFLPKVITGWRSVFST</sequence>
<dbReference type="Proteomes" id="UP000184088">
    <property type="component" value="Unassembled WGS sequence"/>
</dbReference>
<name>A0A1M4X7A1_9THEO</name>
<organism evidence="1 2">
    <name type="scientific">Caldanaerobius fijiensis DSM 17918</name>
    <dbReference type="NCBI Taxonomy" id="1121256"/>
    <lineage>
        <taxon>Bacteria</taxon>
        <taxon>Bacillati</taxon>
        <taxon>Bacillota</taxon>
        <taxon>Clostridia</taxon>
        <taxon>Thermoanaerobacterales</taxon>
        <taxon>Thermoanaerobacteraceae</taxon>
        <taxon>Caldanaerobius</taxon>
    </lineage>
</organism>
<evidence type="ECO:0000313" key="1">
    <source>
        <dbReference type="EMBL" id="SHE89356.1"/>
    </source>
</evidence>
<gene>
    <name evidence="1" type="ORF">SAMN02746089_00972</name>
</gene>
<reference evidence="1 2" key="1">
    <citation type="submission" date="2016-11" db="EMBL/GenBank/DDBJ databases">
        <authorList>
            <person name="Jaros S."/>
            <person name="Januszkiewicz K."/>
            <person name="Wedrychowicz H."/>
        </authorList>
    </citation>
    <scope>NUCLEOTIDE SEQUENCE [LARGE SCALE GENOMIC DNA]</scope>
    <source>
        <strain evidence="1 2">DSM 17918</strain>
    </source>
</reference>
<dbReference type="EMBL" id="FQVH01000007">
    <property type="protein sequence ID" value="SHE89356.1"/>
    <property type="molecule type" value="Genomic_DNA"/>
</dbReference>
<evidence type="ECO:0000313" key="2">
    <source>
        <dbReference type="Proteomes" id="UP000184088"/>
    </source>
</evidence>